<dbReference type="Proteomes" id="UP000721954">
    <property type="component" value="Unassembled WGS sequence"/>
</dbReference>
<keyword evidence="1" id="KW-0472">Membrane</keyword>
<feature type="transmembrane region" description="Helical" evidence="1">
    <location>
        <begin position="9"/>
        <end position="28"/>
    </location>
</feature>
<keyword evidence="3" id="KW-1185">Reference proteome</keyword>
<gene>
    <name evidence="2" type="ORF">JW613_20830</name>
</gene>
<evidence type="ECO:0000256" key="1">
    <source>
        <dbReference type="SAM" id="Phobius"/>
    </source>
</evidence>
<dbReference type="EMBL" id="JAFFZM010000012">
    <property type="protein sequence ID" value="MBO8200736.1"/>
    <property type="molecule type" value="Genomic_DNA"/>
</dbReference>
<feature type="transmembrane region" description="Helical" evidence="1">
    <location>
        <begin position="40"/>
        <end position="59"/>
    </location>
</feature>
<evidence type="ECO:0000313" key="3">
    <source>
        <dbReference type="Proteomes" id="UP000721954"/>
    </source>
</evidence>
<evidence type="ECO:0008006" key="4">
    <source>
        <dbReference type="Google" id="ProtNLM"/>
    </source>
</evidence>
<accession>A0ABS3Y081</accession>
<feature type="transmembrane region" description="Helical" evidence="1">
    <location>
        <begin position="71"/>
        <end position="92"/>
    </location>
</feature>
<evidence type="ECO:0000313" key="2">
    <source>
        <dbReference type="EMBL" id="MBO8200736.1"/>
    </source>
</evidence>
<keyword evidence="1" id="KW-1133">Transmembrane helix</keyword>
<keyword evidence="1" id="KW-0812">Transmembrane</keyword>
<comment type="caution">
    <text evidence="2">The sequence shown here is derived from an EMBL/GenBank/DDBJ whole genome shotgun (WGS) entry which is preliminary data.</text>
</comment>
<sequence>MRTALQDNATAYGFSVSITAAYGLTGAAKGPGGATETVCFALGAAGAFMLVSLGFLGRFRHGRLGESQQVLGLRGGIDFVSVALAVAVAYGLSRIPGLIAWPVTGLGTVVAYLLMGGVDVVLAQLLSRHTSLGRSQEEGDEAD</sequence>
<protein>
    <recommendedName>
        <fullName evidence="4">Integral membrane protein</fullName>
    </recommendedName>
</protein>
<name>A0ABS3Y081_9ACTN</name>
<proteinExistence type="predicted"/>
<reference evidence="2 3" key="1">
    <citation type="submission" date="2021-02" db="EMBL/GenBank/DDBJ databases">
        <title>Streptomyces spirodelae sp. nov., isolated from duckweed.</title>
        <authorList>
            <person name="Saimee Y."/>
            <person name="Duangmal K."/>
        </authorList>
    </citation>
    <scope>NUCLEOTIDE SEQUENCE [LARGE SCALE GENOMIC DNA]</scope>
    <source>
        <strain evidence="2 3">DSM 42105</strain>
    </source>
</reference>
<dbReference type="GeneID" id="96261068"/>
<organism evidence="2 3">
    <name type="scientific">Streptomyces smyrnaeus</name>
    <dbReference type="NCBI Taxonomy" id="1387713"/>
    <lineage>
        <taxon>Bacteria</taxon>
        <taxon>Bacillati</taxon>
        <taxon>Actinomycetota</taxon>
        <taxon>Actinomycetes</taxon>
        <taxon>Kitasatosporales</taxon>
        <taxon>Streptomycetaceae</taxon>
        <taxon>Streptomyces</taxon>
    </lineage>
</organism>
<feature type="transmembrane region" description="Helical" evidence="1">
    <location>
        <begin position="98"/>
        <end position="126"/>
    </location>
</feature>
<dbReference type="RefSeq" id="WP_209212348.1">
    <property type="nucleotide sequence ID" value="NZ_JAFFZM010000012.1"/>
</dbReference>